<dbReference type="Pfam" id="PF00628">
    <property type="entry name" value="PHD"/>
    <property type="match status" value="1"/>
</dbReference>
<dbReference type="PANTHER" id="PTHR13808">
    <property type="entry name" value="CBP/P300-RELATED"/>
    <property type="match status" value="1"/>
</dbReference>
<dbReference type="PROSITE" id="PS50135">
    <property type="entry name" value="ZF_ZZ_2"/>
    <property type="match status" value="2"/>
</dbReference>
<dbReference type="InterPro" id="IPR031162">
    <property type="entry name" value="CBP_P300_HAT"/>
</dbReference>
<evidence type="ECO:0000256" key="16">
    <source>
        <dbReference type="SAM" id="MobiDB-lite"/>
    </source>
</evidence>
<feature type="compositionally biased region" description="Polar residues" evidence="16">
    <location>
        <begin position="400"/>
        <end position="423"/>
    </location>
</feature>
<reference evidence="20" key="1">
    <citation type="submission" date="2015-07" db="EMBL/GenBank/DDBJ databases">
        <title>Transcriptome Assembly of Anthurium amnicola.</title>
        <authorList>
            <person name="Suzuki J."/>
        </authorList>
    </citation>
    <scope>NUCLEOTIDE SEQUENCE</scope>
</reference>
<keyword evidence="4 20" id="KW-0808">Transferase</keyword>
<dbReference type="InterPro" id="IPR019787">
    <property type="entry name" value="Znf_PHD-finger"/>
</dbReference>
<evidence type="ECO:0000256" key="2">
    <source>
        <dbReference type="ARBA" id="ARBA00004123"/>
    </source>
</evidence>
<dbReference type="GO" id="GO:0004402">
    <property type="term" value="F:histone acetyltransferase activity"/>
    <property type="evidence" value="ECO:0007669"/>
    <property type="project" value="InterPro"/>
</dbReference>
<dbReference type="GO" id="GO:0005667">
    <property type="term" value="C:transcription regulator complex"/>
    <property type="evidence" value="ECO:0007669"/>
    <property type="project" value="TreeGrafter"/>
</dbReference>
<evidence type="ECO:0000256" key="1">
    <source>
        <dbReference type="ARBA" id="ARBA00002581"/>
    </source>
</evidence>
<dbReference type="Pfam" id="PF08214">
    <property type="entry name" value="HAT_KAT11"/>
    <property type="match status" value="1"/>
</dbReference>
<comment type="catalytic activity">
    <reaction evidence="14">
        <text>L-lysyl-[protein] + acetyl-CoA = N(6)-acetyl-L-lysyl-[protein] + CoA + H(+)</text>
        <dbReference type="Rhea" id="RHEA:45948"/>
        <dbReference type="Rhea" id="RHEA-COMP:9752"/>
        <dbReference type="Rhea" id="RHEA-COMP:10731"/>
        <dbReference type="ChEBI" id="CHEBI:15378"/>
        <dbReference type="ChEBI" id="CHEBI:29969"/>
        <dbReference type="ChEBI" id="CHEBI:57287"/>
        <dbReference type="ChEBI" id="CHEBI:57288"/>
        <dbReference type="ChEBI" id="CHEBI:61930"/>
        <dbReference type="EC" id="2.3.1.48"/>
    </reaction>
</comment>
<dbReference type="SMART" id="SM00291">
    <property type="entry name" value="ZnF_ZZ"/>
    <property type="match status" value="2"/>
</dbReference>
<dbReference type="SMART" id="SM01250">
    <property type="entry name" value="KAT11"/>
    <property type="match status" value="1"/>
</dbReference>
<comment type="function">
    <text evidence="1">Acetyltransferase enzyme. Acetylates histones, giving a specific tag for transcriptional activation.</text>
</comment>
<accession>A0A1D1Y937</accession>
<dbReference type="InterPro" id="IPR011011">
    <property type="entry name" value="Znf_FYVE_PHD"/>
</dbReference>
<evidence type="ECO:0000256" key="8">
    <source>
        <dbReference type="ARBA" id="ARBA00022853"/>
    </source>
</evidence>
<gene>
    <name evidence="20" type="primary">HAC1_3</name>
    <name evidence="20" type="ORF">g.128123</name>
</gene>
<keyword evidence="12" id="KW-0539">Nucleus</keyword>
<dbReference type="PROSITE" id="PS01357">
    <property type="entry name" value="ZF_ZZ_1"/>
    <property type="match status" value="2"/>
</dbReference>
<evidence type="ECO:0000256" key="14">
    <source>
        <dbReference type="ARBA" id="ARBA00048017"/>
    </source>
</evidence>
<evidence type="ECO:0000256" key="9">
    <source>
        <dbReference type="ARBA" id="ARBA00023015"/>
    </source>
</evidence>
<protein>
    <recommendedName>
        <fullName evidence="3">histone acetyltransferase</fullName>
        <ecNumber evidence="3">2.3.1.48</ecNumber>
    </recommendedName>
</protein>
<evidence type="ECO:0000256" key="4">
    <source>
        <dbReference type="ARBA" id="ARBA00022679"/>
    </source>
</evidence>
<comment type="subcellular location">
    <subcellularLocation>
        <location evidence="2">Nucleus</location>
    </subcellularLocation>
</comment>
<dbReference type="SUPFAM" id="SSF57850">
    <property type="entry name" value="RING/U-box"/>
    <property type="match status" value="2"/>
</dbReference>
<dbReference type="InterPro" id="IPR013083">
    <property type="entry name" value="Znf_RING/FYVE/PHD"/>
</dbReference>
<dbReference type="CDD" id="cd15802">
    <property type="entry name" value="RING_CBP-p300"/>
    <property type="match status" value="1"/>
</dbReference>
<evidence type="ECO:0000256" key="6">
    <source>
        <dbReference type="ARBA" id="ARBA00022771"/>
    </source>
</evidence>
<keyword evidence="11" id="KW-0804">Transcription</keyword>
<feature type="domain" description="TAZ-type" evidence="17">
    <location>
        <begin position="1409"/>
        <end position="1493"/>
    </location>
</feature>
<keyword evidence="10" id="KW-0010">Activator</keyword>
<evidence type="ECO:0000256" key="11">
    <source>
        <dbReference type="ARBA" id="ARBA00023163"/>
    </source>
</evidence>
<name>A0A1D1Y937_9ARAE</name>
<evidence type="ECO:0000256" key="10">
    <source>
        <dbReference type="ARBA" id="ARBA00023159"/>
    </source>
</evidence>
<dbReference type="SUPFAM" id="SSF57933">
    <property type="entry name" value="TAZ domain"/>
    <property type="match status" value="2"/>
</dbReference>
<keyword evidence="5" id="KW-0479">Metal-binding</keyword>
<evidence type="ECO:0000256" key="3">
    <source>
        <dbReference type="ARBA" id="ARBA00013184"/>
    </source>
</evidence>
<evidence type="ECO:0000313" key="20">
    <source>
        <dbReference type="EMBL" id="JAT51128.1"/>
    </source>
</evidence>
<dbReference type="Gene3D" id="1.20.1020.10">
    <property type="entry name" value="TAZ domain"/>
    <property type="match status" value="2"/>
</dbReference>
<dbReference type="InterPro" id="IPR019786">
    <property type="entry name" value="Zinc_finger_PHD-type_CS"/>
</dbReference>
<keyword evidence="6 15" id="KW-0863">Zinc-finger</keyword>
<evidence type="ECO:0000259" key="19">
    <source>
        <dbReference type="PROSITE" id="PS51727"/>
    </source>
</evidence>
<evidence type="ECO:0000259" key="17">
    <source>
        <dbReference type="PROSITE" id="PS50134"/>
    </source>
</evidence>
<evidence type="ECO:0000256" key="7">
    <source>
        <dbReference type="ARBA" id="ARBA00022833"/>
    </source>
</evidence>
<dbReference type="GO" id="GO:0045944">
    <property type="term" value="P:positive regulation of transcription by RNA polymerase II"/>
    <property type="evidence" value="ECO:0007669"/>
    <property type="project" value="TreeGrafter"/>
</dbReference>
<dbReference type="GO" id="GO:0031490">
    <property type="term" value="F:chromatin DNA binding"/>
    <property type="evidence" value="ECO:0007669"/>
    <property type="project" value="TreeGrafter"/>
</dbReference>
<dbReference type="EMBL" id="GDJX01016808">
    <property type="protein sequence ID" value="JAT51128.1"/>
    <property type="molecule type" value="Transcribed_RNA"/>
</dbReference>
<dbReference type="SMART" id="SM00551">
    <property type="entry name" value="ZnF_TAZ"/>
    <property type="match status" value="2"/>
</dbReference>
<dbReference type="FunFam" id="3.30.60.90:FF:000022">
    <property type="entry name" value="Histone acetyltransferase of the CBP family 12"/>
    <property type="match status" value="1"/>
</dbReference>
<feature type="domain" description="TAZ-type" evidence="17">
    <location>
        <begin position="424"/>
        <end position="502"/>
    </location>
</feature>
<evidence type="ECO:0000256" key="15">
    <source>
        <dbReference type="PROSITE-ProRule" id="PRU00228"/>
    </source>
</evidence>
<evidence type="ECO:0000256" key="13">
    <source>
        <dbReference type="ARBA" id="ARBA00023315"/>
    </source>
</evidence>
<dbReference type="InterPro" id="IPR000197">
    <property type="entry name" value="Znf_TAZ"/>
</dbReference>
<dbReference type="PROSITE" id="PS01359">
    <property type="entry name" value="ZF_PHD_1"/>
    <property type="match status" value="1"/>
</dbReference>
<dbReference type="InterPro" id="IPR013178">
    <property type="entry name" value="Histone_AcTrfase_Rtt109/CBP"/>
</dbReference>
<dbReference type="GO" id="GO:0000123">
    <property type="term" value="C:histone acetyltransferase complex"/>
    <property type="evidence" value="ECO:0007669"/>
    <property type="project" value="TreeGrafter"/>
</dbReference>
<dbReference type="Gene3D" id="3.30.40.10">
    <property type="entry name" value="Zinc/RING finger domain, C3HC4 (zinc finger)"/>
    <property type="match status" value="1"/>
</dbReference>
<dbReference type="Pfam" id="PF02135">
    <property type="entry name" value="zf-TAZ"/>
    <property type="match status" value="2"/>
</dbReference>
<dbReference type="InterPro" id="IPR000433">
    <property type="entry name" value="Znf_ZZ"/>
</dbReference>
<feature type="region of interest" description="Disordered" evidence="16">
    <location>
        <begin position="400"/>
        <end position="428"/>
    </location>
</feature>
<dbReference type="GO" id="GO:0005634">
    <property type="term" value="C:nucleus"/>
    <property type="evidence" value="ECO:0007669"/>
    <property type="project" value="UniProtKB-SubCell"/>
</dbReference>
<dbReference type="Gene3D" id="3.30.60.90">
    <property type="match status" value="2"/>
</dbReference>
<keyword evidence="7" id="KW-0862">Zinc</keyword>
<dbReference type="Pfam" id="PF00569">
    <property type="entry name" value="ZZ"/>
    <property type="match status" value="1"/>
</dbReference>
<evidence type="ECO:0000256" key="5">
    <source>
        <dbReference type="ARBA" id="ARBA00022723"/>
    </source>
</evidence>
<dbReference type="GO" id="GO:0008270">
    <property type="term" value="F:zinc ion binding"/>
    <property type="evidence" value="ECO:0007669"/>
    <property type="project" value="UniProtKB-KW"/>
</dbReference>
<keyword evidence="8" id="KW-0156">Chromatin regulator</keyword>
<dbReference type="InterPro" id="IPR043145">
    <property type="entry name" value="Znf_ZZ_sf"/>
</dbReference>
<proteinExistence type="predicted"/>
<feature type="domain" description="CBP/p300-type HAT" evidence="19">
    <location>
        <begin position="912"/>
        <end position="1346"/>
    </location>
</feature>
<dbReference type="InterPro" id="IPR010303">
    <property type="entry name" value="RING_CBP-p300"/>
</dbReference>
<evidence type="ECO:0000259" key="18">
    <source>
        <dbReference type="PROSITE" id="PS50135"/>
    </source>
</evidence>
<feature type="non-terminal residue" evidence="20">
    <location>
        <position position="1"/>
    </location>
</feature>
<evidence type="ECO:0000256" key="12">
    <source>
        <dbReference type="ARBA" id="ARBA00023242"/>
    </source>
</evidence>
<feature type="domain" description="ZZ-type" evidence="18">
    <location>
        <begin position="1348"/>
        <end position="1401"/>
    </location>
</feature>
<dbReference type="PROSITE" id="PS50134">
    <property type="entry name" value="ZF_TAZ"/>
    <property type="match status" value="2"/>
</dbReference>
<dbReference type="EC" id="2.3.1.48" evidence="3"/>
<dbReference type="PROSITE" id="PS51727">
    <property type="entry name" value="CBP_P300_HAT"/>
    <property type="match status" value="1"/>
</dbReference>
<dbReference type="GO" id="GO:0003713">
    <property type="term" value="F:transcription coactivator activity"/>
    <property type="evidence" value="ECO:0007669"/>
    <property type="project" value="TreeGrafter"/>
</dbReference>
<sequence length="1529" mass="170951">PPSLAALASAAAAGLQGYMDLATSTFPLVDLVGHNQCGNESDLLSPCTSSSLSIGSGVLNPGTPRQTDVFSLTLPSYKALVVSADGDVFPSNVSGNFKLDTGGTTGSLLYDSYSASDGFPSAEHCWRRDSSSRTFSVNDVHLVKNPLSLGLNQSVPIISSSCNGSGMSIDGNSTLPERELQNQHFRCRSGRILQNPGKREISTLSQIPSSGGLPSASHCSELAFRGNSTQITNQIAASGKFANSCIYDNFSNPLQKGFDQTCKQQKLQSDMPMTSSCGNVHPTFGFNGNLKGICLYSTQSNFSSNPAWLSNNLSFQNLEQAPQFNQVRLHQDLQYQKEFVESPMPRVTKTEGILHGFAESKNQSIINEMSPDMQVQGFSQKINGPDMLYLPQPFVGGFTNNPMSSEGTTVSNGHNRTSHSSENTSKKLQDNDKQELLLLYYHARHCPDQEGACLNNHCMIMKRIIAHMPCCRKPCKICFQLRALLGHHRRCQDSNCLVCVNVRKLYCKNSPTRFGMENFNFDNPNISACHDSGIPISKLSVPTSDTIANPQPLSKRLKMECPSFENLCQQTTQSLEPVNSYAHLSPSEQVSGHSCKSIATGSVEEIKPYDYSSQGSSTTVCEIKFEDSEITDEGVPINSTAIMGSKPIENFSELQSAAVCNIKIQDPKVLNAVEPAVLIVTPQEIVAEGEKLNMQVDTYANAEQKEKCKTAVLSVDCSVGTKFRKPNVKGVSLVESFALEQVVEHMGSLKQWVGLSKGKVAKNQAVEYAGDRNSCQLCGMGDLLFEPPPIYCVKCYGRIKHNRAYHTMANSDNMTSGAGRLYLCNPCFNGSHGDSITYIGGVLSKAKLEKKRNDVQILELWVQCDKCNAWQHQICGLFNSKRNIGGQAEYTCPKCYLQEMEKVGTSLPHGIFLGAQDLTRSKLSDHLEQRLFMRLRQERQERAMSLQKNFDEVPCAEGLIVRVVSSVDKKLEVKQLFRQIFEEENYPTEFPYKSKAILLFQKIEGADVCLFGMYVQEYGSECSYPNQRRVCLAYLDSVKYFRPDIKAVTGEALRTFVYHEILIGYLDYCKKRGFTSCHIWSCPPLKQEDFILNCHPEIQKTPKPDKLREWYLAMIRKAAKENIVVENTKLYDFFFMPSGECKASVTAARLPYFDGDYWPGCAEDLLQSLQQIEDGKEPQKKGRMTITKRALKAARHGALTDSPSKDSLLMFKLGEVIRPMKDDLILVHLQHACNHCCQMIVSGKRWVCDFCKNFQLCDKCYSTEQELDEKHKHPLNSTEKHSFYSVEVNDVPENTNDEDDIFQSEFFDSRLAFLNLCQGNHYQYDTLRRAKHSTMMILYHLHNPTAPAFVSSCIHCHNDVEAGQCWHCETCPDYDVCNSCYEQKGGAGHIHELVRQTSPGSQDVLQNKGSRQRQAPRIQDLLDLLLHASNCWTTHCAYPSCRNVKGLFRHGANCKIRSGGGCPSCKKMWYILHLHARACREGVECHVPRCRDLKDHLKKMESQSNFRRRFGALERMRQLEESAALGDSE</sequence>
<keyword evidence="9" id="KW-0805">Transcription regulation</keyword>
<organism evidence="20">
    <name type="scientific">Anthurium amnicola</name>
    <dbReference type="NCBI Taxonomy" id="1678845"/>
    <lineage>
        <taxon>Eukaryota</taxon>
        <taxon>Viridiplantae</taxon>
        <taxon>Streptophyta</taxon>
        <taxon>Embryophyta</taxon>
        <taxon>Tracheophyta</taxon>
        <taxon>Spermatophyta</taxon>
        <taxon>Magnoliopsida</taxon>
        <taxon>Liliopsida</taxon>
        <taxon>Araceae</taxon>
        <taxon>Pothoideae</taxon>
        <taxon>Potheae</taxon>
        <taxon>Anthurium</taxon>
    </lineage>
</organism>
<keyword evidence="13" id="KW-0012">Acyltransferase</keyword>
<feature type="domain" description="ZZ-type" evidence="18">
    <location>
        <begin position="1228"/>
        <end position="1291"/>
    </location>
</feature>
<dbReference type="PANTHER" id="PTHR13808:SF39">
    <property type="entry name" value="HISTONE ACETYLTRANSFERASE HAC-LIKE 3-RELATED"/>
    <property type="match status" value="1"/>
</dbReference>
<dbReference type="SUPFAM" id="SSF57903">
    <property type="entry name" value="FYVE/PHD zinc finger"/>
    <property type="match status" value="1"/>
</dbReference>
<dbReference type="InterPro" id="IPR035898">
    <property type="entry name" value="TAZ_dom_sf"/>
</dbReference>